<name>A0A4R0YN89_9GAMM</name>
<evidence type="ECO:0000259" key="2">
    <source>
        <dbReference type="PROSITE" id="PS51371"/>
    </source>
</evidence>
<feature type="domain" description="CBS" evidence="2">
    <location>
        <begin position="34"/>
        <end position="87"/>
    </location>
</feature>
<evidence type="ECO:0000313" key="4">
    <source>
        <dbReference type="Proteomes" id="UP000291822"/>
    </source>
</evidence>
<dbReference type="Pfam" id="PF00571">
    <property type="entry name" value="CBS"/>
    <property type="match status" value="1"/>
</dbReference>
<protein>
    <submittedName>
        <fullName evidence="3">CBS domain-containing protein</fullName>
    </submittedName>
</protein>
<dbReference type="Gene3D" id="3.10.580.10">
    <property type="entry name" value="CBS-domain"/>
    <property type="match status" value="1"/>
</dbReference>
<proteinExistence type="predicted"/>
<dbReference type="InterPro" id="IPR046342">
    <property type="entry name" value="CBS_dom_sf"/>
</dbReference>
<keyword evidence="1" id="KW-0129">CBS domain</keyword>
<sequence length="87" mass="9189">MSPDPYSRAALPLSSSLDPPLAAASMPRHFRPLGRRLPLVVREDHSLREAADHMVEADVGRLVVMGGAGLGEVVGIITRGDLLAAHA</sequence>
<evidence type="ECO:0000313" key="3">
    <source>
        <dbReference type="EMBL" id="TCI10387.1"/>
    </source>
</evidence>
<dbReference type="InterPro" id="IPR000644">
    <property type="entry name" value="CBS_dom"/>
</dbReference>
<gene>
    <name evidence="3" type="ORF">EZM97_15970</name>
</gene>
<reference evidence="3 4" key="1">
    <citation type="submission" date="2019-02" db="EMBL/GenBank/DDBJ databases">
        <title>Dyella amyloliquefaciens sp. nov., isolated from forest soil.</title>
        <authorList>
            <person name="Gao Z.-H."/>
            <person name="Qiu L.-H."/>
        </authorList>
    </citation>
    <scope>NUCLEOTIDE SEQUENCE [LARGE SCALE GENOMIC DNA]</scope>
    <source>
        <strain evidence="3 4">KACC 12747</strain>
    </source>
</reference>
<dbReference type="Proteomes" id="UP000291822">
    <property type="component" value="Unassembled WGS sequence"/>
</dbReference>
<dbReference type="SMART" id="SM00116">
    <property type="entry name" value="CBS"/>
    <property type="match status" value="1"/>
</dbReference>
<dbReference type="AlphaFoldDB" id="A0A4R0YN89"/>
<dbReference type="SUPFAM" id="SSF54631">
    <property type="entry name" value="CBS-domain pair"/>
    <property type="match status" value="1"/>
</dbReference>
<organism evidence="3 4">
    <name type="scientific">Dyella soli</name>
    <dbReference type="NCBI Taxonomy" id="522319"/>
    <lineage>
        <taxon>Bacteria</taxon>
        <taxon>Pseudomonadati</taxon>
        <taxon>Pseudomonadota</taxon>
        <taxon>Gammaproteobacteria</taxon>
        <taxon>Lysobacterales</taxon>
        <taxon>Rhodanobacteraceae</taxon>
        <taxon>Dyella</taxon>
    </lineage>
</organism>
<keyword evidence="4" id="KW-1185">Reference proteome</keyword>
<dbReference type="EMBL" id="SJTG01000002">
    <property type="protein sequence ID" value="TCI10387.1"/>
    <property type="molecule type" value="Genomic_DNA"/>
</dbReference>
<dbReference type="PROSITE" id="PS51371">
    <property type="entry name" value="CBS"/>
    <property type="match status" value="1"/>
</dbReference>
<dbReference type="RefSeq" id="WP_131408358.1">
    <property type="nucleotide sequence ID" value="NZ_SJTG01000002.1"/>
</dbReference>
<accession>A0A4R0YN89</accession>
<evidence type="ECO:0000256" key="1">
    <source>
        <dbReference type="PROSITE-ProRule" id="PRU00703"/>
    </source>
</evidence>
<comment type="caution">
    <text evidence="3">The sequence shown here is derived from an EMBL/GenBank/DDBJ whole genome shotgun (WGS) entry which is preliminary data.</text>
</comment>